<protein>
    <recommendedName>
        <fullName evidence="1">CBS domain-containing protein</fullName>
    </recommendedName>
</protein>
<evidence type="ECO:0000259" key="1">
    <source>
        <dbReference type="Pfam" id="PF00571"/>
    </source>
</evidence>
<dbReference type="InterPro" id="IPR046342">
    <property type="entry name" value="CBS_dom_sf"/>
</dbReference>
<reference evidence="3" key="1">
    <citation type="submission" date="2022-11" db="UniProtKB">
        <authorList>
            <consortium name="WormBaseParasite"/>
        </authorList>
    </citation>
    <scope>IDENTIFICATION</scope>
</reference>
<dbReference type="InterPro" id="IPR000644">
    <property type="entry name" value="CBS_dom"/>
</dbReference>
<dbReference type="Gene3D" id="3.10.580.10">
    <property type="entry name" value="CBS-domain"/>
    <property type="match status" value="1"/>
</dbReference>
<feature type="domain" description="CBS" evidence="1">
    <location>
        <begin position="25"/>
        <end position="54"/>
    </location>
</feature>
<proteinExistence type="predicted"/>
<dbReference type="Pfam" id="PF00571">
    <property type="entry name" value="CBS"/>
    <property type="match status" value="1"/>
</dbReference>
<accession>A0A915IAH1</accession>
<dbReference type="AlphaFoldDB" id="A0A915IAH1"/>
<dbReference type="Proteomes" id="UP000887565">
    <property type="component" value="Unplaced"/>
</dbReference>
<evidence type="ECO:0000313" key="2">
    <source>
        <dbReference type="Proteomes" id="UP000887565"/>
    </source>
</evidence>
<dbReference type="WBParaSite" id="nRc.2.0.1.t10872-RA">
    <property type="protein sequence ID" value="nRc.2.0.1.t10872-RA"/>
    <property type="gene ID" value="nRc.2.0.1.g10872"/>
</dbReference>
<name>A0A915IAH1_ROMCU</name>
<organism evidence="2 3">
    <name type="scientific">Romanomermis culicivorax</name>
    <name type="common">Nematode worm</name>
    <dbReference type="NCBI Taxonomy" id="13658"/>
    <lineage>
        <taxon>Eukaryota</taxon>
        <taxon>Metazoa</taxon>
        <taxon>Ecdysozoa</taxon>
        <taxon>Nematoda</taxon>
        <taxon>Enoplea</taxon>
        <taxon>Dorylaimia</taxon>
        <taxon>Mermithida</taxon>
        <taxon>Mermithoidea</taxon>
        <taxon>Mermithidae</taxon>
        <taxon>Romanomermis</taxon>
    </lineage>
</organism>
<sequence>MCIARLPLPACMHSSLDELRLGTWNNLLTVFPETKISECLEKMILGKISCLPVVRKIIVTSTTQLLAESHCTSSPPPPPESEKIVLLNVLTKHDILNLIVDEYGAAKCDVNDFLAKKASDVLVCKSQH</sequence>
<dbReference type="SUPFAM" id="SSF54631">
    <property type="entry name" value="CBS-domain pair"/>
    <property type="match status" value="1"/>
</dbReference>
<evidence type="ECO:0000313" key="3">
    <source>
        <dbReference type="WBParaSite" id="nRc.2.0.1.t10872-RA"/>
    </source>
</evidence>
<keyword evidence="2" id="KW-1185">Reference proteome</keyword>